<sequence length="709" mass="77888">MQKLNQKVRNVNQGFSVRLIKKAALGLTVTAAMLTSLLANAVTMENIEFNSLPGERVQVIMSFDGAPPEPKAYTIEKPARISLDLADVESGIAKKKHTLNIGVTESVTVLGTSDRTRVVFSLSQLSNYTAKVEGNDLVVVIGSEASKTYIKKSNDDIMTAVNKESGSSKSIDSLDFQRGEDGEGKLLLGLSSIDVDVDMVKEGRYIKLTFDDVSIANELERTFDVLDFATPVKTVIAKESKNGQSSVISLEPMGEYDYLAYQVENTYVVSVRPLSPEEVQAKRSEFEYTGERLSLNFQDIEVRAVLQLIADFTGLNLVASDQVSGKITLRLQNVPWDQALDLVLKTKALGKRQVGNVLMIAPAEELANQERQRIEANKQIEELAPLSTELFRIRYHSAESIFNLFKDDSEEGSKSMLSPRGHAIWDERTNSLIITETANRLEEFRTLLAAIDIPVRQVLIEARLVAADTNFKEELGVRWGAAKQGIGDHVNVADSLESLFLQEIGADIFPAPIMVDMGASPSQTSSIAVGYTNAGLNLSAEISAMESNGRGELVAEPKVITGDKQKAVIKAGQELPFLESSSSGETTVSFKEAVLKLEVTPYITPDDRVMMQLEINQDESTEFITGEFGSQIPIIDTRQIQTQVLVKNGETVVLGGVFKTVDIVTKQKTPFLGDIPYLGRLFQSTSEDSTKEELLIFITPRILSDDLLD</sequence>
<dbReference type="Gene3D" id="3.30.1370.120">
    <property type="match status" value="1"/>
</dbReference>
<accession>A0ABN8EHP5</accession>
<proteinExistence type="inferred from homology"/>
<dbReference type="SMART" id="SM00965">
    <property type="entry name" value="STN"/>
    <property type="match status" value="1"/>
</dbReference>
<evidence type="ECO:0000256" key="3">
    <source>
        <dbReference type="ARBA" id="ARBA00022729"/>
    </source>
</evidence>
<comment type="similarity">
    <text evidence="7">Belongs to the bacterial secretin family.</text>
</comment>
<evidence type="ECO:0000256" key="2">
    <source>
        <dbReference type="ARBA" id="ARBA00022448"/>
    </source>
</evidence>
<keyword evidence="4" id="KW-0653">Protein transport</keyword>
<dbReference type="Pfam" id="PF03958">
    <property type="entry name" value="Secretin_N"/>
    <property type="match status" value="1"/>
</dbReference>
<dbReference type="InterPro" id="IPR021731">
    <property type="entry name" value="AMIN_dom"/>
</dbReference>
<dbReference type="Pfam" id="PF00263">
    <property type="entry name" value="Secretin"/>
    <property type="match status" value="1"/>
</dbReference>
<dbReference type="InterPro" id="IPR038591">
    <property type="entry name" value="NolW-like_sf"/>
</dbReference>
<evidence type="ECO:0000256" key="6">
    <source>
        <dbReference type="ARBA" id="ARBA00023237"/>
    </source>
</evidence>
<dbReference type="Gene3D" id="3.30.1370.130">
    <property type="match status" value="1"/>
</dbReference>
<evidence type="ECO:0000256" key="8">
    <source>
        <dbReference type="RuleBase" id="RU004004"/>
    </source>
</evidence>
<keyword evidence="11" id="KW-1185">Reference proteome</keyword>
<keyword evidence="2 8" id="KW-0813">Transport</keyword>
<comment type="subcellular location">
    <subcellularLocation>
        <location evidence="8">Cell outer membrane</location>
    </subcellularLocation>
    <subcellularLocation>
        <location evidence="1">Membrane</location>
    </subcellularLocation>
</comment>
<organism evidence="10 11">
    <name type="scientific">Sinobacterium norvegicum</name>
    <dbReference type="NCBI Taxonomy" id="1641715"/>
    <lineage>
        <taxon>Bacteria</taxon>
        <taxon>Pseudomonadati</taxon>
        <taxon>Pseudomonadota</taxon>
        <taxon>Gammaproteobacteria</taxon>
        <taxon>Cellvibrionales</taxon>
        <taxon>Spongiibacteraceae</taxon>
        <taxon>Sinobacterium</taxon>
    </lineage>
</organism>
<evidence type="ECO:0000256" key="1">
    <source>
        <dbReference type="ARBA" id="ARBA00004370"/>
    </source>
</evidence>
<reference evidence="10" key="1">
    <citation type="submission" date="2021-12" db="EMBL/GenBank/DDBJ databases">
        <authorList>
            <person name="Rodrigo-Torres L."/>
            <person name="Arahal R. D."/>
            <person name="Lucena T."/>
        </authorList>
    </citation>
    <scope>NUCLEOTIDE SEQUENCE</scope>
    <source>
        <strain evidence="10">CECT 8267</strain>
    </source>
</reference>
<dbReference type="InterPro" id="IPR004846">
    <property type="entry name" value="T2SS/T3SS_dom"/>
</dbReference>
<evidence type="ECO:0000259" key="9">
    <source>
        <dbReference type="SMART" id="SM00965"/>
    </source>
</evidence>
<dbReference type="EMBL" id="CAKLPX010000002">
    <property type="protein sequence ID" value="CAH0991877.1"/>
    <property type="molecule type" value="Genomic_DNA"/>
</dbReference>
<dbReference type="Pfam" id="PF11741">
    <property type="entry name" value="AMIN"/>
    <property type="match status" value="2"/>
</dbReference>
<name>A0ABN8EHP5_9GAMM</name>
<keyword evidence="6" id="KW-0998">Cell outer membrane</keyword>
<dbReference type="Gene3D" id="2.60.40.3470">
    <property type="match status" value="1"/>
</dbReference>
<gene>
    <name evidence="10" type="primary">sctC</name>
    <name evidence="10" type="ORF">SIN8267_01992</name>
</gene>
<evidence type="ECO:0000313" key="11">
    <source>
        <dbReference type="Proteomes" id="UP000838100"/>
    </source>
</evidence>
<evidence type="ECO:0000256" key="5">
    <source>
        <dbReference type="ARBA" id="ARBA00023136"/>
    </source>
</evidence>
<evidence type="ECO:0000256" key="7">
    <source>
        <dbReference type="RuleBase" id="RU004003"/>
    </source>
</evidence>
<dbReference type="InterPro" id="IPR013355">
    <property type="entry name" value="Pilus_4_PilQ"/>
</dbReference>
<dbReference type="PANTHER" id="PTHR30604">
    <property type="entry name" value="PROTEIN TRANSPORT PROTEIN HOFQ"/>
    <property type="match status" value="1"/>
</dbReference>
<keyword evidence="5" id="KW-0472">Membrane</keyword>
<dbReference type="InterPro" id="IPR001775">
    <property type="entry name" value="GspD/PilQ"/>
</dbReference>
<evidence type="ECO:0000313" key="10">
    <source>
        <dbReference type="EMBL" id="CAH0991877.1"/>
    </source>
</evidence>
<dbReference type="PANTHER" id="PTHR30604:SF1">
    <property type="entry name" value="DNA UTILIZATION PROTEIN HOFQ"/>
    <property type="match status" value="1"/>
</dbReference>
<dbReference type="InterPro" id="IPR005644">
    <property type="entry name" value="NolW-like"/>
</dbReference>
<dbReference type="PRINTS" id="PR01032">
    <property type="entry name" value="PHAGEIV"/>
</dbReference>
<evidence type="ECO:0000256" key="4">
    <source>
        <dbReference type="ARBA" id="ARBA00022927"/>
    </source>
</evidence>
<dbReference type="InterPro" id="IPR011662">
    <property type="entry name" value="Secretin/TonB_short_N"/>
</dbReference>
<dbReference type="PRINTS" id="PR00811">
    <property type="entry name" value="BCTERIALGSPD"/>
</dbReference>
<feature type="domain" description="Secretin/TonB short N-terminal" evidence="9">
    <location>
        <begin position="315"/>
        <end position="363"/>
    </location>
</feature>
<keyword evidence="3" id="KW-0732">Signal</keyword>
<dbReference type="Pfam" id="PF07660">
    <property type="entry name" value="STN"/>
    <property type="match status" value="1"/>
</dbReference>
<dbReference type="NCBIfam" id="TIGR02515">
    <property type="entry name" value="IV_pilus_PilQ"/>
    <property type="match status" value="1"/>
</dbReference>
<comment type="caution">
    <text evidence="10">The sequence shown here is derived from an EMBL/GenBank/DDBJ whole genome shotgun (WGS) entry which is preliminary data.</text>
</comment>
<protein>
    <submittedName>
        <fullName evidence="10">Type 3 secretion system secretin</fullName>
    </submittedName>
</protein>
<dbReference type="Proteomes" id="UP000838100">
    <property type="component" value="Unassembled WGS sequence"/>
</dbReference>
<dbReference type="InterPro" id="IPR051808">
    <property type="entry name" value="Type_IV_pilus_biogenesis"/>
</dbReference>